<evidence type="ECO:0000313" key="1">
    <source>
        <dbReference type="EMBL" id="SDK45123.1"/>
    </source>
</evidence>
<sequence length="244" mass="27685">MQIDYPLVQPHGEIRQLLPDFFYLPGTARVAPAAAVNRNMGIIRCGDELVLVNPVRLRPALEEKLEDLGRIRHAVRLGYFHGCDDLYYRDRYNLTFWSQPHSDHYPAPAADALLREGGECPVPGGYFFEFSHGRHPEAALLVPACGGLLITCDALQYWDSWRGCNWCGKNLLRLAGFHRGMQVAPTWCARMTPAGANPRRWLREDFERLLELPFLHFIAAHGSFCADRAHEEVAAAVERRFFPG</sequence>
<dbReference type="STRING" id="658219.SAMN05216212_2430"/>
<keyword evidence="2" id="KW-1185">Reference proteome</keyword>
<protein>
    <submittedName>
        <fullName evidence="1">Uncharacterized protein</fullName>
    </submittedName>
</protein>
<dbReference type="Proteomes" id="UP000199305">
    <property type="component" value="Unassembled WGS sequence"/>
</dbReference>
<accession>A0A1G9C0H8</accession>
<evidence type="ECO:0000313" key="2">
    <source>
        <dbReference type="Proteomes" id="UP000199305"/>
    </source>
</evidence>
<proteinExistence type="predicted"/>
<dbReference type="OrthoDB" id="819793at2"/>
<name>A0A1G9C0H8_9GAMM</name>
<organism evidence="1 2">
    <name type="scientific">Microbulbifer yueqingensis</name>
    <dbReference type="NCBI Taxonomy" id="658219"/>
    <lineage>
        <taxon>Bacteria</taxon>
        <taxon>Pseudomonadati</taxon>
        <taxon>Pseudomonadota</taxon>
        <taxon>Gammaproteobacteria</taxon>
        <taxon>Cellvibrionales</taxon>
        <taxon>Microbulbiferaceae</taxon>
        <taxon>Microbulbifer</taxon>
    </lineage>
</organism>
<gene>
    <name evidence="1" type="ORF">SAMN05216212_2430</name>
</gene>
<dbReference type="SUPFAM" id="SSF56281">
    <property type="entry name" value="Metallo-hydrolase/oxidoreductase"/>
    <property type="match status" value="1"/>
</dbReference>
<dbReference type="InterPro" id="IPR036866">
    <property type="entry name" value="RibonucZ/Hydroxyglut_hydro"/>
</dbReference>
<dbReference type="EMBL" id="FNFH01000004">
    <property type="protein sequence ID" value="SDK45123.1"/>
    <property type="molecule type" value="Genomic_DNA"/>
</dbReference>
<reference evidence="2" key="1">
    <citation type="submission" date="2016-10" db="EMBL/GenBank/DDBJ databases">
        <authorList>
            <person name="Varghese N."/>
            <person name="Submissions S."/>
        </authorList>
    </citation>
    <scope>NUCLEOTIDE SEQUENCE [LARGE SCALE GENOMIC DNA]</scope>
    <source>
        <strain evidence="2">CGMCC 1.10658</strain>
    </source>
</reference>
<dbReference type="RefSeq" id="WP_091514241.1">
    <property type="nucleotide sequence ID" value="NZ_FNFH01000004.1"/>
</dbReference>
<dbReference type="AlphaFoldDB" id="A0A1G9C0H8"/>